<dbReference type="CDD" id="cd16455">
    <property type="entry name" value="RING-H2_AMFR"/>
    <property type="match status" value="1"/>
</dbReference>
<feature type="compositionally biased region" description="Polar residues" evidence="9">
    <location>
        <begin position="711"/>
        <end position="722"/>
    </location>
</feature>
<evidence type="ECO:0000256" key="6">
    <source>
        <dbReference type="ARBA" id="ARBA00022989"/>
    </source>
</evidence>
<evidence type="ECO:0000256" key="9">
    <source>
        <dbReference type="SAM" id="MobiDB-lite"/>
    </source>
</evidence>
<feature type="compositionally biased region" description="Low complexity" evidence="9">
    <location>
        <begin position="587"/>
        <end position="604"/>
    </location>
</feature>
<dbReference type="SUPFAM" id="SSF57850">
    <property type="entry name" value="RING/U-box"/>
    <property type="match status" value="1"/>
</dbReference>
<evidence type="ECO:0000256" key="8">
    <source>
        <dbReference type="PROSITE-ProRule" id="PRU00175"/>
    </source>
</evidence>
<dbReference type="InterPro" id="IPR003892">
    <property type="entry name" value="CUE"/>
</dbReference>
<evidence type="ECO:0000313" key="13">
    <source>
        <dbReference type="Proteomes" id="UP000316759"/>
    </source>
</evidence>
<gene>
    <name evidence="12" type="ORF">FGIG_09535</name>
</gene>
<evidence type="ECO:0000313" key="12">
    <source>
        <dbReference type="EMBL" id="TPP66042.1"/>
    </source>
</evidence>
<dbReference type="InterPro" id="IPR013083">
    <property type="entry name" value="Znf_RING/FYVE/PHD"/>
</dbReference>
<keyword evidence="7 10" id="KW-0472">Membrane</keyword>
<name>A0A504YVP3_FASGI</name>
<dbReference type="SMART" id="SM00184">
    <property type="entry name" value="RING"/>
    <property type="match status" value="1"/>
</dbReference>
<dbReference type="GO" id="GO:0000151">
    <property type="term" value="C:ubiquitin ligase complex"/>
    <property type="evidence" value="ECO:0007669"/>
    <property type="project" value="TreeGrafter"/>
</dbReference>
<evidence type="ECO:0000256" key="3">
    <source>
        <dbReference type="ARBA" id="ARBA00022723"/>
    </source>
</evidence>
<dbReference type="PANTHER" id="PTHR15067">
    <property type="entry name" value="E3 UBIQUITIN-PROTEIN LIGASE RNF8"/>
    <property type="match status" value="1"/>
</dbReference>
<feature type="region of interest" description="Disordered" evidence="9">
    <location>
        <begin position="587"/>
        <end position="637"/>
    </location>
</feature>
<feature type="compositionally biased region" description="Basic and acidic residues" evidence="9">
    <location>
        <begin position="418"/>
        <end position="427"/>
    </location>
</feature>
<keyword evidence="4 8" id="KW-0863">Zinc-finger</keyword>
<protein>
    <submittedName>
        <fullName evidence="12">E3 ubiquitin-protein ligase AMFR</fullName>
    </submittedName>
</protein>
<evidence type="ECO:0000256" key="10">
    <source>
        <dbReference type="SAM" id="Phobius"/>
    </source>
</evidence>
<feature type="transmembrane region" description="Helical" evidence="10">
    <location>
        <begin position="92"/>
        <end position="118"/>
    </location>
</feature>
<dbReference type="GO" id="GO:0016020">
    <property type="term" value="C:membrane"/>
    <property type="evidence" value="ECO:0007669"/>
    <property type="project" value="UniProtKB-SubCell"/>
</dbReference>
<dbReference type="Proteomes" id="UP000316759">
    <property type="component" value="Unassembled WGS sequence"/>
</dbReference>
<feature type="transmembrane region" description="Helical" evidence="10">
    <location>
        <begin position="270"/>
        <end position="292"/>
    </location>
</feature>
<feature type="compositionally biased region" description="Basic and acidic residues" evidence="9">
    <location>
        <begin position="389"/>
        <end position="410"/>
    </location>
</feature>
<dbReference type="GO" id="GO:0043130">
    <property type="term" value="F:ubiquitin binding"/>
    <property type="evidence" value="ECO:0007669"/>
    <property type="project" value="InterPro"/>
</dbReference>
<evidence type="ECO:0000256" key="4">
    <source>
        <dbReference type="ARBA" id="ARBA00022771"/>
    </source>
</evidence>
<dbReference type="PANTHER" id="PTHR15067:SF5">
    <property type="entry name" value="E3 UBIQUITIN-PROTEIN LIGASE AMFR"/>
    <property type="match status" value="1"/>
</dbReference>
<dbReference type="EMBL" id="SUNJ01002349">
    <property type="protein sequence ID" value="TPP66042.1"/>
    <property type="molecule type" value="Genomic_DNA"/>
</dbReference>
<evidence type="ECO:0000256" key="2">
    <source>
        <dbReference type="ARBA" id="ARBA00022692"/>
    </source>
</evidence>
<keyword evidence="2 10" id="KW-0812">Transmembrane</keyword>
<organism evidence="12 13">
    <name type="scientific">Fasciola gigantica</name>
    <name type="common">Giant liver fluke</name>
    <dbReference type="NCBI Taxonomy" id="46835"/>
    <lineage>
        <taxon>Eukaryota</taxon>
        <taxon>Metazoa</taxon>
        <taxon>Spiralia</taxon>
        <taxon>Lophotrochozoa</taxon>
        <taxon>Platyhelminthes</taxon>
        <taxon>Trematoda</taxon>
        <taxon>Digenea</taxon>
        <taxon>Plagiorchiida</taxon>
        <taxon>Echinostomata</taxon>
        <taxon>Echinostomatoidea</taxon>
        <taxon>Fasciolidae</taxon>
        <taxon>Fasciola</taxon>
    </lineage>
</organism>
<keyword evidence="6 10" id="KW-1133">Transmembrane helix</keyword>
<dbReference type="GO" id="GO:0006511">
    <property type="term" value="P:ubiquitin-dependent protein catabolic process"/>
    <property type="evidence" value="ECO:0007669"/>
    <property type="project" value="TreeGrafter"/>
</dbReference>
<feature type="region of interest" description="Disordered" evidence="9">
    <location>
        <begin position="774"/>
        <end position="862"/>
    </location>
</feature>
<dbReference type="STRING" id="46835.A0A504YVP3"/>
<feature type="transmembrane region" description="Helical" evidence="10">
    <location>
        <begin position="130"/>
        <end position="148"/>
    </location>
</feature>
<dbReference type="GO" id="GO:0030968">
    <property type="term" value="P:endoplasmic reticulum unfolded protein response"/>
    <property type="evidence" value="ECO:0007669"/>
    <property type="project" value="TreeGrafter"/>
</dbReference>
<feature type="transmembrane region" description="Helical" evidence="10">
    <location>
        <begin position="25"/>
        <end position="45"/>
    </location>
</feature>
<feature type="region of interest" description="Disordered" evidence="9">
    <location>
        <begin position="389"/>
        <end position="427"/>
    </location>
</feature>
<feature type="compositionally biased region" description="Pro residues" evidence="9">
    <location>
        <begin position="779"/>
        <end position="788"/>
    </location>
</feature>
<feature type="transmembrane region" description="Helical" evidence="10">
    <location>
        <begin position="154"/>
        <end position="172"/>
    </location>
</feature>
<evidence type="ECO:0000256" key="5">
    <source>
        <dbReference type="ARBA" id="ARBA00022833"/>
    </source>
</evidence>
<evidence type="ECO:0000256" key="7">
    <source>
        <dbReference type="ARBA" id="ARBA00023136"/>
    </source>
</evidence>
<dbReference type="GO" id="GO:0070936">
    <property type="term" value="P:protein K48-linked ubiquitination"/>
    <property type="evidence" value="ECO:0007669"/>
    <property type="project" value="TreeGrafter"/>
</dbReference>
<feature type="domain" description="RING-type" evidence="11">
    <location>
        <begin position="433"/>
        <end position="471"/>
    </location>
</feature>
<accession>A0A504YVP3</accession>
<feature type="compositionally biased region" description="Low complexity" evidence="9">
    <location>
        <begin position="824"/>
        <end position="837"/>
    </location>
</feature>
<sequence length="877" mass="96270">MVPVIAGTGMQAALRMVLWPFRSEMRLFLILYIVSLFVCIVELILNPDLNGDDFVDQQTEAVANALNHSTSTAAPVDDNSGFSSSMLEVKSIFIPCVFSLFSLIFIVGKLLQFVFFGSLSEVERSNLSRLLFRFTVFRVIILSGAINVSRLSSVFGWLVWFGALGLLHACALTAMSRCNQLAASSSVTRREWLRLFCALIFLLVGNWYVLWGGMHHCFLLADINVVNDNDVVVTGRSLSSGFKAPTALGVLKSKLTGRRELIYDAMDVEAYILAESVLLFCLILHLLGGFLIHAYDRWQLSHGQSWSQQTTFSYYLDLIHVLVYRCVEIAHYLHLLLWSRIFSVASLIVFLHIRFAYSMLANRIRQHTAHRRLSQYIAEHFELRTSKSMERNLETKGESEQVSAKERSLDESSSNVDGSDKNDKTEEPTPEICAICWEPMRTWRRLPCRHNFHEACLRSWLEQNPTCPTCRRDLGIPSVLLANANRNTVTVAGATVNEQATVGLLWRNLVRNAEGALYQPAHGEQTAQTGARVVRPTPGARILETSAASGSARNLFATAVGLNLAMSIGSGPVVTAAAQAAARDLAAPGTSHAGSSSSPSSSTPADDRETSGSGDAPPRSSSSHLQQPSGTDEAGTVALEEDNQVRRRSFHFDGSRYFSWLPSLHVELSDVIREVFAVGADQLTPDVDDLTARPANRLLPTQPGALDQTGDHSTNTNRIASGSVSFNPEQYELIRLPSGLRQPAQEIASMFPQFPLSTIVADLLRTGVPEVTVDNLISRPPPRAPLSPPVSILPSTSTSTSGMSAANRSWFGMNPRPNQTNTESSTSSPASTSTSPSADEKGTTGDPVGSDPETILARRRRRMLDEARERFFSRNAP</sequence>
<keyword evidence="5" id="KW-0862">Zinc</keyword>
<dbReference type="Gene3D" id="3.30.40.10">
    <property type="entry name" value="Zinc/RING finger domain, C3HC4 (zinc finger)"/>
    <property type="match status" value="1"/>
</dbReference>
<proteinExistence type="predicted"/>
<dbReference type="Pfam" id="PF13639">
    <property type="entry name" value="zf-RING_2"/>
    <property type="match status" value="1"/>
</dbReference>
<comment type="caution">
    <text evidence="12">The sequence shown here is derived from an EMBL/GenBank/DDBJ whole genome shotgun (WGS) entry which is preliminary data.</text>
</comment>
<evidence type="ECO:0000256" key="1">
    <source>
        <dbReference type="ARBA" id="ARBA00004141"/>
    </source>
</evidence>
<dbReference type="InterPro" id="IPR001841">
    <property type="entry name" value="Znf_RING"/>
</dbReference>
<comment type="subcellular location">
    <subcellularLocation>
        <location evidence="1">Membrane</location>
        <topology evidence="1">Multi-pass membrane protein</topology>
    </subcellularLocation>
</comment>
<keyword evidence="13" id="KW-1185">Reference proteome</keyword>
<dbReference type="OrthoDB" id="3824970at2759"/>
<dbReference type="Pfam" id="PF02845">
    <property type="entry name" value="CUE"/>
    <property type="match status" value="1"/>
</dbReference>
<feature type="compositionally biased region" description="Polar residues" evidence="9">
    <location>
        <begin position="619"/>
        <end position="630"/>
    </location>
</feature>
<feature type="transmembrane region" description="Helical" evidence="10">
    <location>
        <begin position="337"/>
        <end position="357"/>
    </location>
</feature>
<dbReference type="GO" id="GO:0005829">
    <property type="term" value="C:cytosol"/>
    <property type="evidence" value="ECO:0007669"/>
    <property type="project" value="TreeGrafter"/>
</dbReference>
<dbReference type="AlphaFoldDB" id="A0A504YVP3"/>
<feature type="region of interest" description="Disordered" evidence="9">
    <location>
        <begin position="698"/>
        <end position="722"/>
    </location>
</feature>
<feature type="transmembrane region" description="Helical" evidence="10">
    <location>
        <begin position="192"/>
        <end position="210"/>
    </location>
</feature>
<dbReference type="GO" id="GO:0005783">
    <property type="term" value="C:endoplasmic reticulum"/>
    <property type="evidence" value="ECO:0007669"/>
    <property type="project" value="TreeGrafter"/>
</dbReference>
<evidence type="ECO:0000259" key="11">
    <source>
        <dbReference type="PROSITE" id="PS50089"/>
    </source>
</evidence>
<reference evidence="12 13" key="1">
    <citation type="submission" date="2019-04" db="EMBL/GenBank/DDBJ databases">
        <title>Annotation for the trematode Fasciola gigantica.</title>
        <authorList>
            <person name="Choi Y.-J."/>
        </authorList>
    </citation>
    <scope>NUCLEOTIDE SEQUENCE [LARGE SCALE GENOMIC DNA]</scope>
    <source>
        <strain evidence="12">Uganda_cow_1</strain>
    </source>
</reference>
<dbReference type="GO" id="GO:0061630">
    <property type="term" value="F:ubiquitin protein ligase activity"/>
    <property type="evidence" value="ECO:0007669"/>
    <property type="project" value="TreeGrafter"/>
</dbReference>
<dbReference type="GO" id="GO:0008270">
    <property type="term" value="F:zinc ion binding"/>
    <property type="evidence" value="ECO:0007669"/>
    <property type="project" value="UniProtKB-KW"/>
</dbReference>
<keyword evidence="3" id="KW-0479">Metal-binding</keyword>
<dbReference type="Gene3D" id="1.10.8.10">
    <property type="entry name" value="DNA helicase RuvA subunit, C-terminal domain"/>
    <property type="match status" value="1"/>
</dbReference>
<dbReference type="PROSITE" id="PS50089">
    <property type="entry name" value="ZF_RING_2"/>
    <property type="match status" value="1"/>
</dbReference>